<accession>A0A1H0BA33</accession>
<dbReference type="PANTHER" id="PTHR43014">
    <property type="entry name" value="MERCURIC REDUCTASE"/>
    <property type="match status" value="1"/>
</dbReference>
<feature type="domain" description="Pyridine nucleotide-disulphide oxidoreductase dimerisation" evidence="6">
    <location>
        <begin position="349"/>
        <end position="456"/>
    </location>
</feature>
<dbReference type="PIRSF" id="PIRSF000350">
    <property type="entry name" value="Mercury_reductase_MerA"/>
    <property type="match status" value="1"/>
</dbReference>
<dbReference type="Gene3D" id="3.30.390.30">
    <property type="match status" value="1"/>
</dbReference>
<evidence type="ECO:0000313" key="9">
    <source>
        <dbReference type="Proteomes" id="UP000183376"/>
    </source>
</evidence>
<dbReference type="EMBL" id="LT629701">
    <property type="protein sequence ID" value="SDN42481.1"/>
    <property type="molecule type" value="Genomic_DNA"/>
</dbReference>
<dbReference type="PRINTS" id="PR00368">
    <property type="entry name" value="FADPNR"/>
</dbReference>
<dbReference type="GO" id="GO:0050660">
    <property type="term" value="F:flavin adenine dinucleotide binding"/>
    <property type="evidence" value="ECO:0007669"/>
    <property type="project" value="TreeGrafter"/>
</dbReference>
<dbReference type="RefSeq" id="WP_030426894.1">
    <property type="nucleotide sequence ID" value="NZ_JOEF01000001.1"/>
</dbReference>
<feature type="domain" description="FAD/NAD(P)-binding" evidence="7">
    <location>
        <begin position="3"/>
        <end position="328"/>
    </location>
</feature>
<dbReference type="OrthoDB" id="4678789at2"/>
<dbReference type="InterPro" id="IPR004099">
    <property type="entry name" value="Pyr_nucl-diS_OxRdtase_dimer"/>
</dbReference>
<feature type="disulfide bond" description="Redox-active" evidence="5">
    <location>
        <begin position="39"/>
        <end position="44"/>
    </location>
</feature>
<keyword evidence="2" id="KW-0285">Flavoprotein</keyword>
<evidence type="ECO:0000256" key="4">
    <source>
        <dbReference type="PIRSR" id="PIRSR000350-3"/>
    </source>
</evidence>
<proteinExistence type="inferred from homology"/>
<protein>
    <submittedName>
        <fullName evidence="8">Dihydrolipoamide dehydrogenase</fullName>
    </submittedName>
</protein>
<dbReference type="AlphaFoldDB" id="A0A1H0BA33"/>
<evidence type="ECO:0000256" key="5">
    <source>
        <dbReference type="PIRSR" id="PIRSR000350-4"/>
    </source>
</evidence>
<dbReference type="Gene3D" id="3.50.50.60">
    <property type="entry name" value="FAD/NAD(P)-binding domain"/>
    <property type="match status" value="2"/>
</dbReference>
<feature type="binding site" evidence="4">
    <location>
        <position position="313"/>
    </location>
    <ligand>
        <name>FAD</name>
        <dbReference type="ChEBI" id="CHEBI:57692"/>
    </ligand>
</feature>
<comment type="cofactor">
    <cofactor evidence="4">
        <name>FAD</name>
        <dbReference type="ChEBI" id="CHEBI:57692"/>
    </cofactor>
    <text evidence="4">Binds 1 FAD per subunit.</text>
</comment>
<keyword evidence="9" id="KW-1185">Reference proteome</keyword>
<comment type="similarity">
    <text evidence="1">Belongs to the class-I pyridine nucleotide-disulfide oxidoreductase family.</text>
</comment>
<dbReference type="GO" id="GO:0003955">
    <property type="term" value="F:NAD(P)H dehydrogenase (quinone) activity"/>
    <property type="evidence" value="ECO:0007669"/>
    <property type="project" value="TreeGrafter"/>
</dbReference>
<dbReference type="PANTHER" id="PTHR43014:SF1">
    <property type="entry name" value="NAD(P)H DEHYDROGENASE (QUINONE)"/>
    <property type="match status" value="1"/>
</dbReference>
<dbReference type="InterPro" id="IPR023753">
    <property type="entry name" value="FAD/NAD-binding_dom"/>
</dbReference>
<dbReference type="Pfam" id="PF02852">
    <property type="entry name" value="Pyr_redox_dim"/>
    <property type="match status" value="1"/>
</dbReference>
<evidence type="ECO:0000313" key="8">
    <source>
        <dbReference type="EMBL" id="SDN42481.1"/>
    </source>
</evidence>
<dbReference type="STRING" id="211114.SAMN04489726_6557"/>
<dbReference type="InterPro" id="IPR016156">
    <property type="entry name" value="FAD/NAD-linked_Rdtase_dimer_sf"/>
</dbReference>
<organism evidence="8 9">
    <name type="scientific">Allokutzneria albata</name>
    <name type="common">Kibdelosporangium albatum</name>
    <dbReference type="NCBI Taxonomy" id="211114"/>
    <lineage>
        <taxon>Bacteria</taxon>
        <taxon>Bacillati</taxon>
        <taxon>Actinomycetota</taxon>
        <taxon>Actinomycetes</taxon>
        <taxon>Pseudonocardiales</taxon>
        <taxon>Pseudonocardiaceae</taxon>
        <taxon>Allokutzneria</taxon>
    </lineage>
</organism>
<evidence type="ECO:0000256" key="1">
    <source>
        <dbReference type="ARBA" id="ARBA00007532"/>
    </source>
</evidence>
<dbReference type="SUPFAM" id="SSF55424">
    <property type="entry name" value="FAD/NAD-linked reductases, dimerisation (C-terminal) domain"/>
    <property type="match status" value="1"/>
</dbReference>
<evidence type="ECO:0000256" key="2">
    <source>
        <dbReference type="ARBA" id="ARBA00022630"/>
    </source>
</evidence>
<keyword evidence="3 4" id="KW-0274">FAD</keyword>
<dbReference type="Pfam" id="PF07992">
    <property type="entry name" value="Pyr_redox_2"/>
    <property type="match status" value="1"/>
</dbReference>
<dbReference type="PRINTS" id="PR00411">
    <property type="entry name" value="PNDRDTASEI"/>
</dbReference>
<dbReference type="InterPro" id="IPR001100">
    <property type="entry name" value="Pyr_nuc-diS_OxRdtase"/>
</dbReference>
<sequence length="467" mass="49222">MTRIVIMGGGPAGYEAALVAAPHGADVTVVEDEGVGGSCVLYDCVPSKTFIASSGARAAFRAADELGIRNDDAEVGVELPVVNGRVRGLALAQSADVRARLQREGVRILSGRARFCDDAPGLAQHRIAVEMLNGNSEVLLADVVLIATGASPRILPGAQPDGERILTWRQIYDLPELPEHLIVIGSGVTGAEFASAYTEMGVKVTVVSSRDRVLPHEDADAAAVLEDVFAERGTTMIKYARADRVERTKDGVQVYLADGRMVEGSHALMTVGSVPNTSDIGLDSVGVELGKGGFIPVDRVSRTNVSGVYAAGDCTGLMMLASVAAMQGRIAMWHALGEGVQPIKLKTVAANVFTHPEIATVGISQEAIDSGKVPARTIMLPLATNARAKMEGLRRGFVKLFCRPQTGVVIGGVVVAPTASELILPIALAVQNQLTVEHLAFTFSVYPSLSGTITEAGRRLMRHDDLD</sequence>
<evidence type="ECO:0000256" key="3">
    <source>
        <dbReference type="ARBA" id="ARBA00022827"/>
    </source>
</evidence>
<dbReference type="eggNOG" id="COG1249">
    <property type="taxonomic scope" value="Bacteria"/>
</dbReference>
<name>A0A1H0BA33_ALLAB</name>
<feature type="binding site" evidence="4">
    <location>
        <begin position="185"/>
        <end position="192"/>
    </location>
    <ligand>
        <name>NAD(+)</name>
        <dbReference type="ChEBI" id="CHEBI:57540"/>
    </ligand>
</feature>
<keyword evidence="4" id="KW-0520">NAD</keyword>
<gene>
    <name evidence="8" type="ORF">SAMN04489726_6557</name>
</gene>
<feature type="binding site" evidence="4">
    <location>
        <position position="272"/>
    </location>
    <ligand>
        <name>NAD(+)</name>
        <dbReference type="ChEBI" id="CHEBI:57540"/>
    </ligand>
</feature>
<dbReference type="SUPFAM" id="SSF51905">
    <property type="entry name" value="FAD/NAD(P)-binding domain"/>
    <property type="match status" value="1"/>
</dbReference>
<reference evidence="8 9" key="1">
    <citation type="submission" date="2016-10" db="EMBL/GenBank/DDBJ databases">
        <authorList>
            <person name="de Groot N.N."/>
        </authorList>
    </citation>
    <scope>NUCLEOTIDE SEQUENCE [LARGE SCALE GENOMIC DNA]</scope>
    <source>
        <strain evidence="8 9">DSM 44149</strain>
    </source>
</reference>
<keyword evidence="4" id="KW-0547">Nucleotide-binding</keyword>
<dbReference type="NCBIfam" id="NF005883">
    <property type="entry name" value="PRK07845.1"/>
    <property type="match status" value="1"/>
</dbReference>
<dbReference type="Proteomes" id="UP000183376">
    <property type="component" value="Chromosome I"/>
</dbReference>
<dbReference type="InterPro" id="IPR036188">
    <property type="entry name" value="FAD/NAD-bd_sf"/>
</dbReference>
<feature type="binding site" evidence="4">
    <location>
        <position position="48"/>
    </location>
    <ligand>
        <name>FAD</name>
        <dbReference type="ChEBI" id="CHEBI:57692"/>
    </ligand>
</feature>
<evidence type="ECO:0000259" key="7">
    <source>
        <dbReference type="Pfam" id="PF07992"/>
    </source>
</evidence>
<evidence type="ECO:0000259" key="6">
    <source>
        <dbReference type="Pfam" id="PF02852"/>
    </source>
</evidence>